<name>A0A177J4Y2_SPHYA</name>
<accession>A0A177J4Y2</accession>
<comment type="caution">
    <text evidence="1">The sequence shown here is derived from an EMBL/GenBank/DDBJ whole genome shotgun (WGS) entry which is preliminary data.</text>
</comment>
<evidence type="ECO:0000313" key="2">
    <source>
        <dbReference type="Proteomes" id="UP000077262"/>
    </source>
</evidence>
<evidence type="ECO:0000313" key="1">
    <source>
        <dbReference type="EMBL" id="OAH35315.1"/>
    </source>
</evidence>
<organism evidence="1 2">
    <name type="scientific">Sphingobium yanoikuyae</name>
    <name type="common">Sphingomonas yanoikuyae</name>
    <dbReference type="NCBI Taxonomy" id="13690"/>
    <lineage>
        <taxon>Bacteria</taxon>
        <taxon>Pseudomonadati</taxon>
        <taxon>Pseudomonadota</taxon>
        <taxon>Alphaproteobacteria</taxon>
        <taxon>Sphingomonadales</taxon>
        <taxon>Sphingomonadaceae</taxon>
        <taxon>Sphingobium</taxon>
    </lineage>
</organism>
<gene>
    <name evidence="1" type="ORF">AX777_02520</name>
</gene>
<sequence length="166" mass="18656">MPCIEPIQFQEPFGVRLALFGLAKTIVNFRAQGDCPPVATIARYRLRKIFNCPARIVDLETEQRLLVQKNSAFLIDCSNSAKLLPRLGLILFPGICEPAIFQSFGVVRLQLNYSIEILDCEIELLPVQVERCSVRISLVVPIVKRYCLGIGIQSLVWLTQAPIDQT</sequence>
<reference evidence="1 2" key="1">
    <citation type="submission" date="2016-02" db="EMBL/GenBank/DDBJ databases">
        <authorList>
            <person name="Wen L."/>
            <person name="He K."/>
            <person name="Yang H."/>
        </authorList>
    </citation>
    <scope>NUCLEOTIDE SEQUENCE [LARGE SCALE GENOMIC DNA]</scope>
    <source>
        <strain evidence="1 2">CD09_2</strain>
    </source>
</reference>
<proteinExistence type="predicted"/>
<dbReference type="AlphaFoldDB" id="A0A177J4Y2"/>
<dbReference type="Proteomes" id="UP000077262">
    <property type="component" value="Unassembled WGS sequence"/>
</dbReference>
<protein>
    <submittedName>
        <fullName evidence="1">Uncharacterized protein</fullName>
    </submittedName>
</protein>
<dbReference type="EMBL" id="LSTR01000101">
    <property type="protein sequence ID" value="OAH35315.1"/>
    <property type="molecule type" value="Genomic_DNA"/>
</dbReference>